<dbReference type="AlphaFoldDB" id="A0AAW2KXF1"/>
<dbReference type="InterPro" id="IPR013103">
    <property type="entry name" value="RVT_2"/>
</dbReference>
<reference evidence="2" key="1">
    <citation type="submission" date="2020-06" db="EMBL/GenBank/DDBJ databases">
        <authorList>
            <person name="Li T."/>
            <person name="Hu X."/>
            <person name="Zhang T."/>
            <person name="Song X."/>
            <person name="Zhang H."/>
            <person name="Dai N."/>
            <person name="Sheng W."/>
            <person name="Hou X."/>
            <person name="Wei L."/>
        </authorList>
    </citation>
    <scope>NUCLEOTIDE SEQUENCE</scope>
    <source>
        <strain evidence="2">G01</strain>
        <tissue evidence="2">Leaf</tissue>
    </source>
</reference>
<feature type="domain" description="Reverse transcriptase Ty1/copia-type" evidence="1">
    <location>
        <begin position="11"/>
        <end position="55"/>
    </location>
</feature>
<protein>
    <recommendedName>
        <fullName evidence="1">Reverse transcriptase Ty1/copia-type domain-containing protein</fullName>
    </recommendedName>
</protein>
<evidence type="ECO:0000259" key="1">
    <source>
        <dbReference type="Pfam" id="PF07727"/>
    </source>
</evidence>
<proteinExistence type="predicted"/>
<gene>
    <name evidence="2" type="ORF">Sangu_2356200</name>
</gene>
<accession>A0AAW2KXF1</accession>
<dbReference type="EMBL" id="JACGWK010000016">
    <property type="protein sequence ID" value="KAL0310615.1"/>
    <property type="molecule type" value="Genomic_DNA"/>
</dbReference>
<dbReference type="Pfam" id="PF07727">
    <property type="entry name" value="RVT_2"/>
    <property type="match status" value="1"/>
</dbReference>
<comment type="caution">
    <text evidence="2">The sequence shown here is derived from an EMBL/GenBank/DDBJ whole genome shotgun (WGS) entry which is preliminary data.</text>
</comment>
<evidence type="ECO:0000313" key="2">
    <source>
        <dbReference type="EMBL" id="KAL0310615.1"/>
    </source>
</evidence>
<name>A0AAW2KXF1_9LAMI</name>
<sequence>MDEELQALENNQTWTLTALPNGKKAIGSRWVYKLKMNPDGTVNRYKARLVAKDIVKLKE</sequence>
<organism evidence="2">
    <name type="scientific">Sesamum angustifolium</name>
    <dbReference type="NCBI Taxonomy" id="2727405"/>
    <lineage>
        <taxon>Eukaryota</taxon>
        <taxon>Viridiplantae</taxon>
        <taxon>Streptophyta</taxon>
        <taxon>Embryophyta</taxon>
        <taxon>Tracheophyta</taxon>
        <taxon>Spermatophyta</taxon>
        <taxon>Magnoliopsida</taxon>
        <taxon>eudicotyledons</taxon>
        <taxon>Gunneridae</taxon>
        <taxon>Pentapetalae</taxon>
        <taxon>asterids</taxon>
        <taxon>lamiids</taxon>
        <taxon>Lamiales</taxon>
        <taxon>Pedaliaceae</taxon>
        <taxon>Sesamum</taxon>
    </lineage>
</organism>
<reference evidence="2" key="2">
    <citation type="journal article" date="2024" name="Plant">
        <title>Genomic evolution and insights into agronomic trait innovations of Sesamum species.</title>
        <authorList>
            <person name="Miao H."/>
            <person name="Wang L."/>
            <person name="Qu L."/>
            <person name="Liu H."/>
            <person name="Sun Y."/>
            <person name="Le M."/>
            <person name="Wang Q."/>
            <person name="Wei S."/>
            <person name="Zheng Y."/>
            <person name="Lin W."/>
            <person name="Duan Y."/>
            <person name="Cao H."/>
            <person name="Xiong S."/>
            <person name="Wang X."/>
            <person name="Wei L."/>
            <person name="Li C."/>
            <person name="Ma Q."/>
            <person name="Ju M."/>
            <person name="Zhao R."/>
            <person name="Li G."/>
            <person name="Mu C."/>
            <person name="Tian Q."/>
            <person name="Mei H."/>
            <person name="Zhang T."/>
            <person name="Gao T."/>
            <person name="Zhang H."/>
        </authorList>
    </citation>
    <scope>NUCLEOTIDE SEQUENCE</scope>
    <source>
        <strain evidence="2">G01</strain>
    </source>
</reference>